<dbReference type="RefSeq" id="WP_126177555.1">
    <property type="nucleotide sequence ID" value="NZ_PELN01000037.1"/>
</dbReference>
<organism evidence="2 5">
    <name type="scientific">Thermus scotoductus</name>
    <dbReference type="NCBI Taxonomy" id="37636"/>
    <lineage>
        <taxon>Bacteria</taxon>
        <taxon>Thermotogati</taxon>
        <taxon>Deinococcota</taxon>
        <taxon>Deinococci</taxon>
        <taxon>Thermales</taxon>
        <taxon>Thermaceae</taxon>
        <taxon>Thermus</taxon>
    </lineage>
</organism>
<dbReference type="EMBL" id="PELR01000031">
    <property type="protein sequence ID" value="RTH06637.1"/>
    <property type="molecule type" value="Genomic_DNA"/>
</dbReference>
<dbReference type="Proteomes" id="UP000286910">
    <property type="component" value="Unassembled WGS sequence"/>
</dbReference>
<gene>
    <name evidence="2" type="ORF">CSW37_11315</name>
    <name evidence="3" type="ORF">CSW37_11340</name>
    <name evidence="1" type="ORF">CSW45_01535</name>
</gene>
<sequence>MSTAELIGEAMRTYAEHLAQQHHMGMSHTEISLLEAVADSEEHGALLWTAQQFARAVLDLLEEGFPLQDLARRYQDGKWVEPEDDPVEILGHALARLLWEYR</sequence>
<dbReference type="EMBL" id="PELZ01000438">
    <property type="protein sequence ID" value="RTH32641.1"/>
    <property type="molecule type" value="Genomic_DNA"/>
</dbReference>
<dbReference type="AlphaFoldDB" id="A0A430S9U1"/>
<evidence type="ECO:0000313" key="3">
    <source>
        <dbReference type="EMBL" id="RTH32641.1"/>
    </source>
</evidence>
<reference evidence="4 5" key="1">
    <citation type="journal article" date="2019" name="Extremophiles">
        <title>Biogeography of thermophiles and predominance of Thermus scotoductus in domestic water heaters.</title>
        <authorList>
            <person name="Wilpiszeski R.L."/>
            <person name="Zhang Z."/>
            <person name="House C.H."/>
        </authorList>
    </citation>
    <scope>NUCLEOTIDE SEQUENCE [LARGE SCALE GENOMIC DNA]</scope>
    <source>
        <strain evidence="2 5">24_S24</strain>
        <strain evidence="1 4">32_S32</strain>
    </source>
</reference>
<dbReference type="EMBL" id="PELZ01000438">
    <property type="protein sequence ID" value="RTH32637.1"/>
    <property type="molecule type" value="Genomic_DNA"/>
</dbReference>
<evidence type="ECO:0000313" key="1">
    <source>
        <dbReference type="EMBL" id="RTH06637.1"/>
    </source>
</evidence>
<accession>A0A430S9U1</accession>
<dbReference type="Proteomes" id="UP000288051">
    <property type="component" value="Unassembled WGS sequence"/>
</dbReference>
<evidence type="ECO:0000313" key="2">
    <source>
        <dbReference type="EMBL" id="RTH32637.1"/>
    </source>
</evidence>
<name>A0A430S9U1_THESC</name>
<comment type="caution">
    <text evidence="2">The sequence shown here is derived from an EMBL/GenBank/DDBJ whole genome shotgun (WGS) entry which is preliminary data.</text>
</comment>
<evidence type="ECO:0000313" key="5">
    <source>
        <dbReference type="Proteomes" id="UP000288051"/>
    </source>
</evidence>
<protein>
    <submittedName>
        <fullName evidence="2">Uncharacterized protein</fullName>
    </submittedName>
</protein>
<evidence type="ECO:0000313" key="4">
    <source>
        <dbReference type="Proteomes" id="UP000286910"/>
    </source>
</evidence>
<proteinExistence type="predicted"/>